<keyword evidence="1" id="KW-1133">Transmembrane helix</keyword>
<evidence type="ECO:0008006" key="4">
    <source>
        <dbReference type="Google" id="ProtNLM"/>
    </source>
</evidence>
<keyword evidence="1" id="KW-0472">Membrane</keyword>
<evidence type="ECO:0000256" key="1">
    <source>
        <dbReference type="SAM" id="Phobius"/>
    </source>
</evidence>
<dbReference type="Proteomes" id="UP001362999">
    <property type="component" value="Unassembled WGS sequence"/>
</dbReference>
<feature type="transmembrane region" description="Helical" evidence="1">
    <location>
        <begin position="12"/>
        <end position="30"/>
    </location>
</feature>
<organism evidence="2 3">
    <name type="scientific">Favolaschia claudopus</name>
    <dbReference type="NCBI Taxonomy" id="2862362"/>
    <lineage>
        <taxon>Eukaryota</taxon>
        <taxon>Fungi</taxon>
        <taxon>Dikarya</taxon>
        <taxon>Basidiomycota</taxon>
        <taxon>Agaricomycotina</taxon>
        <taxon>Agaricomycetes</taxon>
        <taxon>Agaricomycetidae</taxon>
        <taxon>Agaricales</taxon>
        <taxon>Marasmiineae</taxon>
        <taxon>Mycenaceae</taxon>
        <taxon>Favolaschia</taxon>
    </lineage>
</organism>
<comment type="caution">
    <text evidence="2">The sequence shown here is derived from an EMBL/GenBank/DDBJ whole genome shotgun (WGS) entry which is preliminary data.</text>
</comment>
<name>A0AAW0DX57_9AGAR</name>
<evidence type="ECO:0000313" key="2">
    <source>
        <dbReference type="EMBL" id="KAK7055826.1"/>
    </source>
</evidence>
<proteinExistence type="predicted"/>
<keyword evidence="3" id="KW-1185">Reference proteome</keyword>
<reference evidence="2 3" key="1">
    <citation type="journal article" date="2024" name="J Genomics">
        <title>Draft genome sequencing and assembly of Favolaschia claudopus CIRM-BRFM 2984 isolated from oak limbs.</title>
        <authorList>
            <person name="Navarro D."/>
            <person name="Drula E."/>
            <person name="Chaduli D."/>
            <person name="Cazenave R."/>
            <person name="Ahrendt S."/>
            <person name="Wang J."/>
            <person name="Lipzen A."/>
            <person name="Daum C."/>
            <person name="Barry K."/>
            <person name="Grigoriev I.V."/>
            <person name="Favel A."/>
            <person name="Rosso M.N."/>
            <person name="Martin F."/>
        </authorList>
    </citation>
    <scope>NUCLEOTIDE SEQUENCE [LARGE SCALE GENOMIC DNA]</scope>
    <source>
        <strain evidence="2 3">CIRM-BRFM 2984</strain>
    </source>
</reference>
<dbReference type="EMBL" id="JAWWNJ010000005">
    <property type="protein sequence ID" value="KAK7055826.1"/>
    <property type="molecule type" value="Genomic_DNA"/>
</dbReference>
<gene>
    <name evidence="2" type="ORF">R3P38DRAFT_2849146</name>
</gene>
<sequence>MRLAAHRVCIRFPVFMLLFIVFITSLQHKFSILRASCVCQRRLTSVCAPRFPGAASALSLNGPRRYLDEPGTSRSRLDTALHTSGTSAHVRVPGSANTIMLRRT</sequence>
<evidence type="ECO:0000313" key="3">
    <source>
        <dbReference type="Proteomes" id="UP001362999"/>
    </source>
</evidence>
<dbReference type="AlphaFoldDB" id="A0AAW0DX57"/>
<keyword evidence="1" id="KW-0812">Transmembrane</keyword>
<protein>
    <recommendedName>
        <fullName evidence="4">Secreted protein</fullName>
    </recommendedName>
</protein>
<accession>A0AAW0DX57</accession>